<dbReference type="Proteomes" id="UP001396898">
    <property type="component" value="Unassembled WGS sequence"/>
</dbReference>
<proteinExistence type="predicted"/>
<evidence type="ECO:0000313" key="3">
    <source>
        <dbReference type="Proteomes" id="UP001396898"/>
    </source>
</evidence>
<organism evidence="2 3">
    <name type="scientific">Apiospora marii</name>
    <dbReference type="NCBI Taxonomy" id="335849"/>
    <lineage>
        <taxon>Eukaryota</taxon>
        <taxon>Fungi</taxon>
        <taxon>Dikarya</taxon>
        <taxon>Ascomycota</taxon>
        <taxon>Pezizomycotina</taxon>
        <taxon>Sordariomycetes</taxon>
        <taxon>Xylariomycetidae</taxon>
        <taxon>Amphisphaeriales</taxon>
        <taxon>Apiosporaceae</taxon>
        <taxon>Apiospora</taxon>
    </lineage>
</organism>
<name>A0ABR1SG68_9PEZI</name>
<reference evidence="2 3" key="1">
    <citation type="submission" date="2023-01" db="EMBL/GenBank/DDBJ databases">
        <title>Analysis of 21 Apiospora genomes using comparative genomics revels a genus with tremendous synthesis potential of carbohydrate active enzymes and secondary metabolites.</title>
        <authorList>
            <person name="Sorensen T."/>
        </authorList>
    </citation>
    <scope>NUCLEOTIDE SEQUENCE [LARGE SCALE GENOMIC DNA]</scope>
    <source>
        <strain evidence="2 3">CBS 20057</strain>
    </source>
</reference>
<sequence length="269" mass="28718">MGLTTQPPWPQPPPPSPSSSPVIVLVHGAFHPPVFYQPLVAALQAAPHSYTVLAPALPSTGSDDSVAGKTYVDDVQRIHADLLPLLDAGRQAVLVCHSHGGVAGSAAAENQTVVDRNTRGLPGGVKAVVYISAFALAEQGMSVIKFIGGEEAAKDLYYPEGPHYKLAEGAGDKFYNFLPKVKRDEMGRWLVHQSKASKNVPAHFVAADVTVPKTYVVCTKDNVFPVPAQKALAQASDCKIVEIESDHSPFWSDGPRRQLLQVISSVVQA</sequence>
<dbReference type="SUPFAM" id="SSF53474">
    <property type="entry name" value="alpha/beta-Hydrolases"/>
    <property type="match status" value="1"/>
</dbReference>
<dbReference type="EMBL" id="JAQQWI010000006">
    <property type="protein sequence ID" value="KAK8033332.1"/>
    <property type="molecule type" value="Genomic_DNA"/>
</dbReference>
<comment type="caution">
    <text evidence="2">The sequence shown here is derived from an EMBL/GenBank/DDBJ whole genome shotgun (WGS) entry which is preliminary data.</text>
</comment>
<dbReference type="Gene3D" id="3.40.50.1820">
    <property type="entry name" value="alpha/beta hydrolase"/>
    <property type="match status" value="1"/>
</dbReference>
<evidence type="ECO:0000313" key="2">
    <source>
        <dbReference type="EMBL" id="KAK8033332.1"/>
    </source>
</evidence>
<dbReference type="InterPro" id="IPR029058">
    <property type="entry name" value="AB_hydrolase_fold"/>
</dbReference>
<keyword evidence="3" id="KW-1185">Reference proteome</keyword>
<dbReference type="Pfam" id="PF12697">
    <property type="entry name" value="Abhydrolase_6"/>
    <property type="match status" value="1"/>
</dbReference>
<dbReference type="InterPro" id="IPR052897">
    <property type="entry name" value="Sec-Metab_Biosynth_Hydrolase"/>
</dbReference>
<dbReference type="PANTHER" id="PTHR37017">
    <property type="entry name" value="AB HYDROLASE-1 DOMAIN-CONTAINING PROTEIN-RELATED"/>
    <property type="match status" value="1"/>
</dbReference>
<feature type="domain" description="AB hydrolase-1" evidence="1">
    <location>
        <begin position="23"/>
        <end position="253"/>
    </location>
</feature>
<dbReference type="InterPro" id="IPR000073">
    <property type="entry name" value="AB_hydrolase_1"/>
</dbReference>
<accession>A0ABR1SG68</accession>
<protein>
    <recommendedName>
        <fullName evidence="1">AB hydrolase-1 domain-containing protein</fullName>
    </recommendedName>
</protein>
<dbReference type="PANTHER" id="PTHR37017:SF13">
    <property type="entry name" value="AB HYDROLASE-1 DOMAIN-CONTAINING PROTEIN"/>
    <property type="match status" value="1"/>
</dbReference>
<gene>
    <name evidence="2" type="ORF">PG991_002730</name>
</gene>
<evidence type="ECO:0000259" key="1">
    <source>
        <dbReference type="Pfam" id="PF12697"/>
    </source>
</evidence>